<comment type="caution">
    <text evidence="1">The sequence shown here is derived from an EMBL/GenBank/DDBJ whole genome shotgun (WGS) entry which is preliminary data.</text>
</comment>
<dbReference type="PANTHER" id="PTHR38471:SF2">
    <property type="entry name" value="FOUR HELIX BUNDLE PROTEIN"/>
    <property type="match status" value="1"/>
</dbReference>
<dbReference type="Gene3D" id="1.20.1440.60">
    <property type="entry name" value="23S rRNA-intervening sequence"/>
    <property type="match status" value="1"/>
</dbReference>
<name>A0ABT8F6W6_9BACT</name>
<evidence type="ECO:0000313" key="2">
    <source>
        <dbReference type="Proteomes" id="UP001168552"/>
    </source>
</evidence>
<gene>
    <name evidence="1" type="ORF">QWY31_09370</name>
</gene>
<protein>
    <submittedName>
        <fullName evidence="1">Four helix bundle protein</fullName>
    </submittedName>
</protein>
<dbReference type="SUPFAM" id="SSF158446">
    <property type="entry name" value="IVS-encoded protein-like"/>
    <property type="match status" value="1"/>
</dbReference>
<dbReference type="InterPro" id="IPR012657">
    <property type="entry name" value="23S_rRNA-intervening_sequence"/>
</dbReference>
<dbReference type="InterPro" id="IPR036583">
    <property type="entry name" value="23S_rRNA_IVS_sf"/>
</dbReference>
<dbReference type="NCBIfam" id="TIGR02436">
    <property type="entry name" value="four helix bundle protein"/>
    <property type="match status" value="1"/>
</dbReference>
<organism evidence="1 2">
    <name type="scientific">Shiella aurantiaca</name>
    <dbReference type="NCBI Taxonomy" id="3058365"/>
    <lineage>
        <taxon>Bacteria</taxon>
        <taxon>Pseudomonadati</taxon>
        <taxon>Bacteroidota</taxon>
        <taxon>Cytophagia</taxon>
        <taxon>Cytophagales</taxon>
        <taxon>Shiellaceae</taxon>
        <taxon>Shiella</taxon>
    </lineage>
</organism>
<dbReference type="Proteomes" id="UP001168552">
    <property type="component" value="Unassembled WGS sequence"/>
</dbReference>
<dbReference type="CDD" id="cd16377">
    <property type="entry name" value="23S_rRNA_IVP_like"/>
    <property type="match status" value="1"/>
</dbReference>
<proteinExistence type="predicted"/>
<dbReference type="RefSeq" id="WP_320004241.1">
    <property type="nucleotide sequence ID" value="NZ_JAUHJS010000004.1"/>
</dbReference>
<reference evidence="1" key="1">
    <citation type="submission" date="2023-06" db="EMBL/GenBank/DDBJ databases">
        <title>Cytophagales bacterium Strain LB-30, isolated from soil.</title>
        <authorList>
            <person name="Liu B."/>
        </authorList>
    </citation>
    <scope>NUCLEOTIDE SEQUENCE</scope>
    <source>
        <strain evidence="1">LB-30</strain>
    </source>
</reference>
<keyword evidence="2" id="KW-1185">Reference proteome</keyword>
<sequence>MESLTPHKRLECWKKSFAFVKEMYQITSQFPSSETFGLTSQIRRAAVSIPVNIAEGSARNTKKEFANFLHISLGSAAELDTLLLLAVDLNLLKKEKVDLLLDELSVISKLINGLIKSLRKSEQ</sequence>
<accession>A0ABT8F6W6</accession>
<dbReference type="PANTHER" id="PTHR38471">
    <property type="entry name" value="FOUR HELIX BUNDLE PROTEIN"/>
    <property type="match status" value="1"/>
</dbReference>
<dbReference type="EMBL" id="JAUHJS010000004">
    <property type="protein sequence ID" value="MDN4165711.1"/>
    <property type="molecule type" value="Genomic_DNA"/>
</dbReference>
<dbReference type="Pfam" id="PF05635">
    <property type="entry name" value="23S_rRNA_IVP"/>
    <property type="match status" value="1"/>
</dbReference>
<evidence type="ECO:0000313" key="1">
    <source>
        <dbReference type="EMBL" id="MDN4165711.1"/>
    </source>
</evidence>